<evidence type="ECO:0000313" key="3">
    <source>
        <dbReference type="Proteomes" id="UP000694888"/>
    </source>
</evidence>
<dbReference type="PANTHER" id="PTHR33444:SF2">
    <property type="entry name" value="MARVEL DOMAIN-CONTAINING PROTEIN"/>
    <property type="match status" value="1"/>
</dbReference>
<feature type="transmembrane region" description="Helical" evidence="2">
    <location>
        <begin position="141"/>
        <end position="165"/>
    </location>
</feature>
<evidence type="ECO:0000313" key="4">
    <source>
        <dbReference type="RefSeq" id="XP_005112148.2"/>
    </source>
</evidence>
<proteinExistence type="predicted"/>
<feature type="region of interest" description="Disordered" evidence="1">
    <location>
        <begin position="103"/>
        <end position="122"/>
    </location>
</feature>
<organism evidence="3 4">
    <name type="scientific">Aplysia californica</name>
    <name type="common">California sea hare</name>
    <dbReference type="NCBI Taxonomy" id="6500"/>
    <lineage>
        <taxon>Eukaryota</taxon>
        <taxon>Metazoa</taxon>
        <taxon>Spiralia</taxon>
        <taxon>Lophotrochozoa</taxon>
        <taxon>Mollusca</taxon>
        <taxon>Gastropoda</taxon>
        <taxon>Heterobranchia</taxon>
        <taxon>Euthyneura</taxon>
        <taxon>Tectipleura</taxon>
        <taxon>Aplysiida</taxon>
        <taxon>Aplysioidea</taxon>
        <taxon>Aplysiidae</taxon>
        <taxon>Aplysia</taxon>
    </lineage>
</organism>
<name>A0ABM0K9J4_APLCA</name>
<keyword evidence="2" id="KW-1133">Transmembrane helix</keyword>
<sequence length="301" mass="33616">MSVDFINIHIQSLEFHKIKKLFTAWLWNPGRRVKSWHSWFSRRQAHLSTQHSVLGGGEATNNGYTRRKMADSGVNGKDNEAATGDVEAPPTYTERDNVNARGDGLPTYHEASANQEPPPSYDSLYGRMKAAKRESDGTVGFLKSFLVIILSTIGFTILLAIFMAVPVSMIVMGSVYLDDCPAERMIPIYLIVAGAFGAAKNLFSLVQRCRKSEQEREEDQKKVNPVEGIVNCFLFGWFIAGCVFIYRTDDRSSVETDPNYCDPTLYWFAFWITTAAYIIMAASCCCVCMVGCIAACFAKKD</sequence>
<dbReference type="InterPro" id="IPR040350">
    <property type="entry name" value="TMEM272"/>
</dbReference>
<accession>A0ABM0K9J4</accession>
<reference evidence="4" key="1">
    <citation type="submission" date="2025-08" db="UniProtKB">
        <authorList>
            <consortium name="RefSeq"/>
        </authorList>
    </citation>
    <scope>IDENTIFICATION</scope>
</reference>
<feature type="transmembrane region" description="Helical" evidence="2">
    <location>
        <begin position="185"/>
        <end position="206"/>
    </location>
</feature>
<dbReference type="PANTHER" id="PTHR33444">
    <property type="entry name" value="SI:DKEY-19B23.12-RELATED"/>
    <property type="match status" value="1"/>
</dbReference>
<feature type="transmembrane region" description="Helical" evidence="2">
    <location>
        <begin position="226"/>
        <end position="246"/>
    </location>
</feature>
<protein>
    <submittedName>
        <fullName evidence="4">Uncharacterized protein LOC101853426</fullName>
    </submittedName>
</protein>
<dbReference type="RefSeq" id="XP_005112148.2">
    <property type="nucleotide sequence ID" value="XM_005112091.3"/>
</dbReference>
<dbReference type="Proteomes" id="UP000694888">
    <property type="component" value="Unplaced"/>
</dbReference>
<feature type="transmembrane region" description="Helical" evidence="2">
    <location>
        <begin position="266"/>
        <end position="298"/>
    </location>
</feature>
<gene>
    <name evidence="4" type="primary">LOC101853426</name>
</gene>
<evidence type="ECO:0000256" key="2">
    <source>
        <dbReference type="SAM" id="Phobius"/>
    </source>
</evidence>
<keyword evidence="2" id="KW-0472">Membrane</keyword>
<keyword evidence="3" id="KW-1185">Reference proteome</keyword>
<keyword evidence="2" id="KW-0812">Transmembrane</keyword>
<feature type="region of interest" description="Disordered" evidence="1">
    <location>
        <begin position="53"/>
        <end position="98"/>
    </location>
</feature>
<evidence type="ECO:0000256" key="1">
    <source>
        <dbReference type="SAM" id="MobiDB-lite"/>
    </source>
</evidence>
<dbReference type="GeneID" id="101853426"/>